<dbReference type="SUPFAM" id="SSF55658">
    <property type="entry name" value="L9 N-domain-like"/>
    <property type="match status" value="1"/>
</dbReference>
<dbReference type="Pfam" id="PF01693">
    <property type="entry name" value="Cauli_VI"/>
    <property type="match status" value="1"/>
</dbReference>
<dbReference type="Proteomes" id="UP001221757">
    <property type="component" value="Unassembled WGS sequence"/>
</dbReference>
<keyword evidence="3" id="KW-1185">Reference proteome</keyword>
<dbReference type="AlphaFoldDB" id="A0AAD7CUP9"/>
<feature type="domain" description="Ribonuclease H1 N-terminal" evidence="1">
    <location>
        <begin position="224"/>
        <end position="265"/>
    </location>
</feature>
<dbReference type="EMBL" id="JARKIE010000220">
    <property type="protein sequence ID" value="KAJ7664806.1"/>
    <property type="molecule type" value="Genomic_DNA"/>
</dbReference>
<dbReference type="InterPro" id="IPR009027">
    <property type="entry name" value="Ribosomal_bL9/RNase_H1_N"/>
</dbReference>
<accession>A0AAD7CUP9</accession>
<dbReference type="InterPro" id="IPR011320">
    <property type="entry name" value="RNase_H1_N"/>
</dbReference>
<proteinExistence type="predicted"/>
<comment type="caution">
    <text evidence="2">The sequence shown here is derived from an EMBL/GenBank/DDBJ whole genome shotgun (WGS) entry which is preliminary data.</text>
</comment>
<protein>
    <recommendedName>
        <fullName evidence="1">Ribonuclease H1 N-terminal domain-containing protein</fullName>
    </recommendedName>
</protein>
<evidence type="ECO:0000313" key="3">
    <source>
        <dbReference type="Proteomes" id="UP001221757"/>
    </source>
</evidence>
<evidence type="ECO:0000313" key="2">
    <source>
        <dbReference type="EMBL" id="KAJ7664806.1"/>
    </source>
</evidence>
<organism evidence="2 3">
    <name type="scientific">Mycena rosella</name>
    <name type="common">Pink bonnet</name>
    <name type="synonym">Agaricus rosellus</name>
    <dbReference type="NCBI Taxonomy" id="1033263"/>
    <lineage>
        <taxon>Eukaryota</taxon>
        <taxon>Fungi</taxon>
        <taxon>Dikarya</taxon>
        <taxon>Basidiomycota</taxon>
        <taxon>Agaricomycotina</taxon>
        <taxon>Agaricomycetes</taxon>
        <taxon>Agaricomycetidae</taxon>
        <taxon>Agaricales</taxon>
        <taxon>Marasmiineae</taxon>
        <taxon>Mycenaceae</taxon>
        <taxon>Mycena</taxon>
    </lineage>
</organism>
<reference evidence="2" key="1">
    <citation type="submission" date="2023-03" db="EMBL/GenBank/DDBJ databases">
        <title>Massive genome expansion in bonnet fungi (Mycena s.s.) driven by repeated elements and novel gene families across ecological guilds.</title>
        <authorList>
            <consortium name="Lawrence Berkeley National Laboratory"/>
            <person name="Harder C.B."/>
            <person name="Miyauchi S."/>
            <person name="Viragh M."/>
            <person name="Kuo A."/>
            <person name="Thoen E."/>
            <person name="Andreopoulos B."/>
            <person name="Lu D."/>
            <person name="Skrede I."/>
            <person name="Drula E."/>
            <person name="Henrissat B."/>
            <person name="Morin E."/>
            <person name="Kohler A."/>
            <person name="Barry K."/>
            <person name="LaButti K."/>
            <person name="Morin E."/>
            <person name="Salamov A."/>
            <person name="Lipzen A."/>
            <person name="Mereny Z."/>
            <person name="Hegedus B."/>
            <person name="Baldrian P."/>
            <person name="Stursova M."/>
            <person name="Weitz H."/>
            <person name="Taylor A."/>
            <person name="Grigoriev I.V."/>
            <person name="Nagy L.G."/>
            <person name="Martin F."/>
            <person name="Kauserud H."/>
        </authorList>
    </citation>
    <scope>NUCLEOTIDE SEQUENCE</scope>
    <source>
        <strain evidence="2">CBHHK067</strain>
    </source>
</reference>
<name>A0AAD7CUP9_MYCRO</name>
<sequence>MATTTLDPNSAAAATSLAAAAADAFELLAFGAAAVSQAATEAATAADALAASVPVPLSSNLPPPWVAGSLYNVILAAPLAAIPDNLERWYAITKGRYVGLTTNAAISTAAVTGVSAGLHNGYSTQAAALAAFNQNTIYWAWRRDRDGSGLSRTTKTHFPGRTVQYITVPNTIKGVVLDSIAALGSLRELSHLQAVAADITIGIQHAASHRLTPRARKPRSKHGAYAVFFGQEPGSYNTWREAHPVITGTPGVLRQGYCTSRVARAAFDYVEACSWTDVSSTHSPVSSPDVLERFSQSSPFRALSTTGSLECGLHTSGVPNSTHEAVGNQAIALDMFAAAQAKGLTRAIPSSYPVQ</sequence>
<gene>
    <name evidence="2" type="ORF">B0H17DRAFT_1143567</name>
</gene>
<evidence type="ECO:0000259" key="1">
    <source>
        <dbReference type="Pfam" id="PF01693"/>
    </source>
</evidence>